<organism evidence="11 12">
    <name type="scientific">Chanos chanos</name>
    <name type="common">Milkfish</name>
    <name type="synonym">Mugil chanos</name>
    <dbReference type="NCBI Taxonomy" id="29144"/>
    <lineage>
        <taxon>Eukaryota</taxon>
        <taxon>Metazoa</taxon>
        <taxon>Chordata</taxon>
        <taxon>Craniata</taxon>
        <taxon>Vertebrata</taxon>
        <taxon>Euteleostomi</taxon>
        <taxon>Actinopterygii</taxon>
        <taxon>Neopterygii</taxon>
        <taxon>Teleostei</taxon>
        <taxon>Ostariophysi</taxon>
        <taxon>Gonorynchiformes</taxon>
        <taxon>Chanidae</taxon>
        <taxon>Chanos</taxon>
    </lineage>
</organism>
<dbReference type="PANTHER" id="PTHR12215">
    <property type="entry name" value="PHOSPHOPANTETHEINE TRANSFERASE"/>
    <property type="match status" value="1"/>
</dbReference>
<sequence length="295" mass="33751">MEGVRWAFRCSAWSPTRSEWLLAARCIQREEKERIGQFMFAKDSKSAMVGRLLIRKLVSEKMGFEWSEIRLERTPRGKPCLTHPCPPAGGPAWSFNISHQGDYAVLAAELGRQVGVDVMKTSRPGSGSVSEFFRIMKRQFTEHEWTTIRRAGSDWDQLHAFHRHWTLKESFIKATGTGLTFDLQRAEFHISPEEMQEGRVYSDTKILLDEEEDDSWTFEECLLDKQHHVAVAIGSSDRPVAEEAGMSQQATPPAFILLSFTDLVSMATPLSEEDPAYWDSFQRKQEAPVRQSEQH</sequence>
<dbReference type="Proteomes" id="UP000504632">
    <property type="component" value="Chromosome 6"/>
</dbReference>
<dbReference type="PANTHER" id="PTHR12215:SF10">
    <property type="entry name" value="L-AMINOADIPATE-SEMIALDEHYDE DEHYDROGENASE-PHOSPHOPANTETHEINYL TRANSFERASE"/>
    <property type="match status" value="1"/>
</dbReference>
<dbReference type="InParanoid" id="A0A6J2VS85"/>
<gene>
    <name evidence="12" type="primary">aasdhppt</name>
</gene>
<evidence type="ECO:0000256" key="6">
    <source>
        <dbReference type="ARBA" id="ARBA00033443"/>
    </source>
</evidence>
<dbReference type="GO" id="GO:0000287">
    <property type="term" value="F:magnesium ion binding"/>
    <property type="evidence" value="ECO:0007669"/>
    <property type="project" value="InterPro"/>
</dbReference>
<dbReference type="InterPro" id="IPR050559">
    <property type="entry name" value="P-Pant_transferase_sf"/>
</dbReference>
<evidence type="ECO:0000259" key="10">
    <source>
        <dbReference type="Pfam" id="PF22624"/>
    </source>
</evidence>
<evidence type="ECO:0000256" key="4">
    <source>
        <dbReference type="ARBA" id="ARBA00022679"/>
    </source>
</evidence>
<evidence type="ECO:0000256" key="5">
    <source>
        <dbReference type="ARBA" id="ARBA00030484"/>
    </source>
</evidence>
<keyword evidence="11" id="KW-1185">Reference proteome</keyword>
<dbReference type="SUPFAM" id="SSF56214">
    <property type="entry name" value="4'-phosphopantetheinyl transferase"/>
    <property type="match status" value="2"/>
</dbReference>
<dbReference type="RefSeq" id="XP_030634046.1">
    <property type="nucleotide sequence ID" value="XM_030778186.1"/>
</dbReference>
<reference evidence="12" key="1">
    <citation type="submission" date="2025-08" db="UniProtKB">
        <authorList>
            <consortium name="RefSeq"/>
        </authorList>
    </citation>
    <scope>IDENTIFICATION</scope>
</reference>
<dbReference type="GO" id="GO:0008897">
    <property type="term" value="F:holo-[acyl-carrier-protein] synthase activity"/>
    <property type="evidence" value="ECO:0007669"/>
    <property type="project" value="UniProtKB-EC"/>
</dbReference>
<protein>
    <recommendedName>
        <fullName evidence="3">L-aminoadipate-semialdehyde dehydrogenase-phosphopantetheinyl transferase</fullName>
        <ecNumber evidence="2">2.7.8.7</ecNumber>
    </recommendedName>
    <alternativeName>
        <fullName evidence="5">4'-phosphopantetheinyl transferase</fullName>
    </alternativeName>
    <alternativeName>
        <fullName evidence="6">Alpha-aminoadipic semialdehyde dehydrogenase-phosphopantetheinyl transferase</fullName>
    </alternativeName>
</protein>
<dbReference type="InterPro" id="IPR008278">
    <property type="entry name" value="4-PPantetheinyl_Trfase_dom"/>
</dbReference>
<evidence type="ECO:0000313" key="12">
    <source>
        <dbReference type="RefSeq" id="XP_030634046.1"/>
    </source>
</evidence>
<evidence type="ECO:0000256" key="3">
    <source>
        <dbReference type="ARBA" id="ARBA00016301"/>
    </source>
</evidence>
<proteinExistence type="inferred from homology"/>
<feature type="domain" description="4'-phosphopantetheinyl transferase" evidence="9">
    <location>
        <begin position="113"/>
        <end position="232"/>
    </location>
</feature>
<evidence type="ECO:0000259" key="9">
    <source>
        <dbReference type="Pfam" id="PF01648"/>
    </source>
</evidence>
<dbReference type="CTD" id="60496"/>
<dbReference type="Pfam" id="PF01648">
    <property type="entry name" value="ACPS"/>
    <property type="match status" value="1"/>
</dbReference>
<dbReference type="OrthoDB" id="26719at2759"/>
<dbReference type="Pfam" id="PF22624">
    <property type="entry name" value="AASDHPPT_N"/>
    <property type="match status" value="1"/>
</dbReference>
<feature type="domain" description="4'-phosphopantetheinyl transferase N-terminal" evidence="10">
    <location>
        <begin position="12"/>
        <end position="109"/>
    </location>
</feature>
<keyword evidence="4 12" id="KW-0808">Transferase</keyword>
<dbReference type="AlphaFoldDB" id="A0A6J2VS85"/>
<evidence type="ECO:0000256" key="2">
    <source>
        <dbReference type="ARBA" id="ARBA00013172"/>
    </source>
</evidence>
<dbReference type="InterPro" id="IPR055066">
    <property type="entry name" value="AASDHPPT_N"/>
</dbReference>
<comment type="catalytic activity">
    <reaction evidence="8">
        <text>apo-[ACP] + acetyl-CoA = acetyl-[ACP] + adenosine 3',5'-bisphosphate + H(+)</text>
        <dbReference type="Rhea" id="RHEA:46564"/>
        <dbReference type="Rhea" id="RHEA-COMP:9621"/>
        <dbReference type="Rhea" id="RHEA-COMP:9690"/>
        <dbReference type="ChEBI" id="CHEBI:15378"/>
        <dbReference type="ChEBI" id="CHEBI:29999"/>
        <dbReference type="ChEBI" id="CHEBI:57288"/>
        <dbReference type="ChEBI" id="CHEBI:58343"/>
        <dbReference type="ChEBI" id="CHEBI:78446"/>
    </reaction>
    <physiologicalReaction direction="left-to-right" evidence="8">
        <dbReference type="Rhea" id="RHEA:46565"/>
    </physiologicalReaction>
</comment>
<name>A0A6J2VS85_CHACN</name>
<dbReference type="GO" id="GO:0005829">
    <property type="term" value="C:cytosol"/>
    <property type="evidence" value="ECO:0007669"/>
    <property type="project" value="TreeGrafter"/>
</dbReference>
<evidence type="ECO:0000256" key="8">
    <source>
        <dbReference type="ARBA" id="ARBA00048794"/>
    </source>
</evidence>
<dbReference type="GeneID" id="115815227"/>
<evidence type="ECO:0000256" key="7">
    <source>
        <dbReference type="ARBA" id="ARBA00048641"/>
    </source>
</evidence>
<dbReference type="GO" id="GO:0019878">
    <property type="term" value="P:lysine biosynthetic process via aminoadipic acid"/>
    <property type="evidence" value="ECO:0007669"/>
    <property type="project" value="TreeGrafter"/>
</dbReference>
<dbReference type="FunFam" id="3.90.470.20:FF:000003">
    <property type="entry name" value="L-aminoadipate-semialdehyde dehydrogenase-phosphopantetheinyl transferase"/>
    <property type="match status" value="1"/>
</dbReference>
<dbReference type="EC" id="2.7.8.7" evidence="2"/>
<accession>A0A6J2VS85</accession>
<dbReference type="Gene3D" id="3.90.470.20">
    <property type="entry name" value="4'-phosphopantetheinyl transferase domain"/>
    <property type="match status" value="2"/>
</dbReference>
<dbReference type="InterPro" id="IPR037143">
    <property type="entry name" value="4-PPantetheinyl_Trfase_dom_sf"/>
</dbReference>
<comment type="similarity">
    <text evidence="1">Belongs to the P-Pant transferase superfamily. AcpS family.</text>
</comment>
<comment type="catalytic activity">
    <reaction evidence="7">
        <text>apo-[ACP] + CoA = holo-[ACP] + adenosine 3',5'-bisphosphate + H(+)</text>
        <dbReference type="Rhea" id="RHEA:12068"/>
        <dbReference type="Rhea" id="RHEA-COMP:9685"/>
        <dbReference type="Rhea" id="RHEA-COMP:9690"/>
        <dbReference type="ChEBI" id="CHEBI:15378"/>
        <dbReference type="ChEBI" id="CHEBI:29999"/>
        <dbReference type="ChEBI" id="CHEBI:57287"/>
        <dbReference type="ChEBI" id="CHEBI:58343"/>
        <dbReference type="ChEBI" id="CHEBI:64479"/>
        <dbReference type="EC" id="2.7.8.7"/>
    </reaction>
    <physiologicalReaction direction="left-to-right" evidence="7">
        <dbReference type="Rhea" id="RHEA:12069"/>
    </physiologicalReaction>
</comment>
<evidence type="ECO:0000313" key="11">
    <source>
        <dbReference type="Proteomes" id="UP000504632"/>
    </source>
</evidence>
<evidence type="ECO:0000256" key="1">
    <source>
        <dbReference type="ARBA" id="ARBA00006195"/>
    </source>
</evidence>